<reference evidence="2" key="1">
    <citation type="journal article" date="2021" name="BMC Genomics">
        <title>Chromosome-level genome assembly and manually-curated proteome of model necrotroph Parastagonospora nodorum Sn15 reveals a genome-wide trove of candidate effector homologs, and redundancy of virulence-related functions within an accessory chromosome.</title>
        <authorList>
            <person name="Bertazzoni S."/>
            <person name="Jones D.A.B."/>
            <person name="Phan H.T."/>
            <person name="Tan K.-C."/>
            <person name="Hane J.K."/>
        </authorList>
    </citation>
    <scope>NUCLEOTIDE SEQUENCE [LARGE SCALE GENOMIC DNA]</scope>
    <source>
        <strain evidence="2">SN15 / ATCC MYA-4574 / FGSC 10173)</strain>
    </source>
</reference>
<evidence type="ECO:0000313" key="1">
    <source>
        <dbReference type="EMBL" id="QRC98858.1"/>
    </source>
</evidence>
<dbReference type="AlphaFoldDB" id="A0A7U2F522"/>
<protein>
    <submittedName>
        <fullName evidence="1">Uncharacterized protein</fullName>
    </submittedName>
</protein>
<dbReference type="VEuPathDB" id="FungiDB:JI435_436470"/>
<gene>
    <name evidence="1" type="ORF">JI435_436470</name>
</gene>
<dbReference type="EMBL" id="CP069031">
    <property type="protein sequence ID" value="QRC98858.1"/>
    <property type="molecule type" value="Genomic_DNA"/>
</dbReference>
<accession>A0A7U2F522</accession>
<organism evidence="1 2">
    <name type="scientific">Phaeosphaeria nodorum (strain SN15 / ATCC MYA-4574 / FGSC 10173)</name>
    <name type="common">Glume blotch fungus</name>
    <name type="synonym">Parastagonospora nodorum</name>
    <dbReference type="NCBI Taxonomy" id="321614"/>
    <lineage>
        <taxon>Eukaryota</taxon>
        <taxon>Fungi</taxon>
        <taxon>Dikarya</taxon>
        <taxon>Ascomycota</taxon>
        <taxon>Pezizomycotina</taxon>
        <taxon>Dothideomycetes</taxon>
        <taxon>Pleosporomycetidae</taxon>
        <taxon>Pleosporales</taxon>
        <taxon>Pleosporineae</taxon>
        <taxon>Phaeosphaeriaceae</taxon>
        <taxon>Parastagonospora</taxon>
    </lineage>
</organism>
<evidence type="ECO:0000313" key="2">
    <source>
        <dbReference type="Proteomes" id="UP000663193"/>
    </source>
</evidence>
<dbReference type="Proteomes" id="UP000663193">
    <property type="component" value="Chromosome 9"/>
</dbReference>
<keyword evidence="2" id="KW-1185">Reference proteome</keyword>
<proteinExistence type="predicted"/>
<name>A0A7U2F522_PHANO</name>
<sequence length="107" mass="12165">MHNGYLRTMPLCHIATDASFASSQDEHVLYKAEKPTILLILDRTAWLQICTKFEGKTQTCPQSRGLHTDYCMGKSLVEWRYLVLGRTTSAVSEQLTSPACRVLDYRP</sequence>